<evidence type="ECO:0000313" key="2">
    <source>
        <dbReference type="Proteomes" id="UP000245678"/>
    </source>
</evidence>
<organism evidence="1 2">
    <name type="scientific">Mucilaginibacter oryzae</name>
    <dbReference type="NCBI Taxonomy" id="468058"/>
    <lineage>
        <taxon>Bacteria</taxon>
        <taxon>Pseudomonadati</taxon>
        <taxon>Bacteroidota</taxon>
        <taxon>Sphingobacteriia</taxon>
        <taxon>Sphingobacteriales</taxon>
        <taxon>Sphingobacteriaceae</taxon>
        <taxon>Mucilaginibacter</taxon>
    </lineage>
</organism>
<comment type="caution">
    <text evidence="1">The sequence shown here is derived from an EMBL/GenBank/DDBJ whole genome shotgun (WGS) entry which is preliminary data.</text>
</comment>
<evidence type="ECO:0000313" key="1">
    <source>
        <dbReference type="EMBL" id="PWK79986.1"/>
    </source>
</evidence>
<dbReference type="EMBL" id="QGHA01000001">
    <property type="protein sequence ID" value="PWK79986.1"/>
    <property type="molecule type" value="Genomic_DNA"/>
</dbReference>
<dbReference type="Proteomes" id="UP000245678">
    <property type="component" value="Unassembled WGS sequence"/>
</dbReference>
<name>A0A316HHH9_9SPHI</name>
<keyword evidence="2" id="KW-1185">Reference proteome</keyword>
<proteinExistence type="predicted"/>
<sequence length="72" mass="8502">MEPFLLNVDKRTYKVIPSGSNQATFSIINYSSFYTITRLSKGYWEIVEHRFGDHLIPVQEIGRHIEEYCKFS</sequence>
<gene>
    <name evidence="1" type="ORF">LX99_00447</name>
</gene>
<dbReference type="AlphaFoldDB" id="A0A316HHH9"/>
<protein>
    <submittedName>
        <fullName evidence="1">Uncharacterized protein</fullName>
    </submittedName>
</protein>
<accession>A0A316HHH9</accession>
<dbReference type="RefSeq" id="WP_022831224.1">
    <property type="nucleotide sequence ID" value="NZ_QGHA01000001.1"/>
</dbReference>
<reference evidence="1 2" key="1">
    <citation type="submission" date="2018-05" db="EMBL/GenBank/DDBJ databases">
        <title>Genomic Encyclopedia of Archaeal and Bacterial Type Strains, Phase II (KMG-II): from individual species to whole genera.</title>
        <authorList>
            <person name="Goeker M."/>
        </authorList>
    </citation>
    <scope>NUCLEOTIDE SEQUENCE [LARGE SCALE GENOMIC DNA]</scope>
    <source>
        <strain evidence="1 2">DSM 19975</strain>
    </source>
</reference>